<evidence type="ECO:0008006" key="4">
    <source>
        <dbReference type="Google" id="ProtNLM"/>
    </source>
</evidence>
<proteinExistence type="predicted"/>
<feature type="region of interest" description="Disordered" evidence="1">
    <location>
        <begin position="452"/>
        <end position="472"/>
    </location>
</feature>
<comment type="caution">
    <text evidence="2">The sequence shown here is derived from an EMBL/GenBank/DDBJ whole genome shotgun (WGS) entry which is preliminary data.</text>
</comment>
<feature type="region of interest" description="Disordered" evidence="1">
    <location>
        <begin position="1"/>
        <end position="171"/>
    </location>
</feature>
<accession>A0AAD7H4T3</accession>
<organism evidence="2 3">
    <name type="scientific">Mycena metata</name>
    <dbReference type="NCBI Taxonomy" id="1033252"/>
    <lineage>
        <taxon>Eukaryota</taxon>
        <taxon>Fungi</taxon>
        <taxon>Dikarya</taxon>
        <taxon>Basidiomycota</taxon>
        <taxon>Agaricomycotina</taxon>
        <taxon>Agaricomycetes</taxon>
        <taxon>Agaricomycetidae</taxon>
        <taxon>Agaricales</taxon>
        <taxon>Marasmiineae</taxon>
        <taxon>Mycenaceae</taxon>
        <taxon>Mycena</taxon>
    </lineage>
</organism>
<gene>
    <name evidence="2" type="ORF">B0H16DRAFT_1744739</name>
</gene>
<sequence>MEKREEQSPGEDDKAPSERKQGSGNGGGRRPPTKRGEDPSGSDPSSSGEDTDDDSDTDSPQEDYGSNEATSGEEQDPLDLISEITAELKEEQSSRRMRYALGGNPDEPSSSDEDEDRKPKGPSRTPRRRPGESKRKRKHRLKNNKRRKHHRRSKSDDEELPSFEAGDPDLAGIPMKQMLKWKKSLHAPIIQHYNAMLKKKMKGTSILDENRNVRIPPPEKYSGSKDIKAFESHIASIVQWMQIIGLGGPEFDAKRMGLHSFHLTGTAKEWYDTRVNGIQRPKKKWTHLQMILGMFDYFIDTSCVQEATEQFWNAKFSAEIGAAGFYHELVTKANRMVKKPDSYTFNNHYISKLPAPMVKHLLSRNITAEYCTLKQILRAAINYEMQKSIADRYAAARERERERSAPATRNVSSTHTRKTETSHPSRTVNREEVKKRVFRFVKRDGQDTEALRAAFRSQPKGRDGGGRTNNDTRSISCYTCGGPHYKNNCLQNKNKKMYAQRDIVDDVSESSADDKAAGMQEEIAEFLTLNNPLHAREAVHFLLIPMPDPDPLENLRTAYKILKRNVIRTLRTQRGAPIQLNHQVTEVLQFSDALQLV</sequence>
<feature type="compositionally biased region" description="Acidic residues" evidence="1">
    <location>
        <begin position="49"/>
        <end position="61"/>
    </location>
</feature>
<dbReference type="Proteomes" id="UP001215598">
    <property type="component" value="Unassembled WGS sequence"/>
</dbReference>
<evidence type="ECO:0000256" key="1">
    <source>
        <dbReference type="SAM" id="MobiDB-lite"/>
    </source>
</evidence>
<protein>
    <recommendedName>
        <fullName evidence="4">Retrotransposon gag domain-containing protein</fullName>
    </recommendedName>
</protein>
<evidence type="ECO:0000313" key="3">
    <source>
        <dbReference type="Proteomes" id="UP001215598"/>
    </source>
</evidence>
<feature type="compositionally biased region" description="Basic residues" evidence="1">
    <location>
        <begin position="134"/>
        <end position="153"/>
    </location>
</feature>
<keyword evidence="3" id="KW-1185">Reference proteome</keyword>
<dbReference type="AlphaFoldDB" id="A0AAD7H4T3"/>
<feature type="compositionally biased region" description="Basic and acidic residues" evidence="1">
    <location>
        <begin position="417"/>
        <end position="428"/>
    </location>
</feature>
<reference evidence="2" key="1">
    <citation type="submission" date="2023-03" db="EMBL/GenBank/DDBJ databases">
        <title>Massive genome expansion in bonnet fungi (Mycena s.s.) driven by repeated elements and novel gene families across ecological guilds.</title>
        <authorList>
            <consortium name="Lawrence Berkeley National Laboratory"/>
            <person name="Harder C.B."/>
            <person name="Miyauchi S."/>
            <person name="Viragh M."/>
            <person name="Kuo A."/>
            <person name="Thoen E."/>
            <person name="Andreopoulos B."/>
            <person name="Lu D."/>
            <person name="Skrede I."/>
            <person name="Drula E."/>
            <person name="Henrissat B."/>
            <person name="Morin E."/>
            <person name="Kohler A."/>
            <person name="Barry K."/>
            <person name="LaButti K."/>
            <person name="Morin E."/>
            <person name="Salamov A."/>
            <person name="Lipzen A."/>
            <person name="Mereny Z."/>
            <person name="Hegedus B."/>
            <person name="Baldrian P."/>
            <person name="Stursova M."/>
            <person name="Weitz H."/>
            <person name="Taylor A."/>
            <person name="Grigoriev I.V."/>
            <person name="Nagy L.G."/>
            <person name="Martin F."/>
            <person name="Kauserud H."/>
        </authorList>
    </citation>
    <scope>NUCLEOTIDE SEQUENCE</scope>
    <source>
        <strain evidence="2">CBHHK182m</strain>
    </source>
</reference>
<evidence type="ECO:0000313" key="2">
    <source>
        <dbReference type="EMBL" id="KAJ7711874.1"/>
    </source>
</evidence>
<name>A0AAD7H4T3_9AGAR</name>
<feature type="compositionally biased region" description="Basic and acidic residues" evidence="1">
    <location>
        <begin position="1"/>
        <end position="21"/>
    </location>
</feature>
<feature type="compositionally biased region" description="Low complexity" evidence="1">
    <location>
        <begin position="39"/>
        <end position="48"/>
    </location>
</feature>
<dbReference type="EMBL" id="JARKIB010000383">
    <property type="protein sequence ID" value="KAJ7711874.1"/>
    <property type="molecule type" value="Genomic_DNA"/>
</dbReference>
<feature type="region of interest" description="Disordered" evidence="1">
    <location>
        <begin position="396"/>
        <end position="428"/>
    </location>
</feature>